<dbReference type="AlphaFoldDB" id="A0A8H7RGG5"/>
<keyword evidence="3" id="KW-1185">Reference proteome</keyword>
<evidence type="ECO:0000313" key="2">
    <source>
        <dbReference type="EMBL" id="KAG2210542.1"/>
    </source>
</evidence>
<dbReference type="EMBL" id="JAEPRD010000011">
    <property type="protein sequence ID" value="KAG2210542.1"/>
    <property type="molecule type" value="Genomic_DNA"/>
</dbReference>
<sequence>MYSQYASNTTLTFKATIHSINGERDALQLKVTELEANLKKEQELHKDHFETTTRQLKEKEDIEKEKKKLEEALKTMTVNYLTLGKMIRHASTVVIRGVD</sequence>
<gene>
    <name evidence="2" type="ORF">INT47_002484</name>
</gene>
<organism evidence="2 3">
    <name type="scientific">Mucor saturninus</name>
    <dbReference type="NCBI Taxonomy" id="64648"/>
    <lineage>
        <taxon>Eukaryota</taxon>
        <taxon>Fungi</taxon>
        <taxon>Fungi incertae sedis</taxon>
        <taxon>Mucoromycota</taxon>
        <taxon>Mucoromycotina</taxon>
        <taxon>Mucoromycetes</taxon>
        <taxon>Mucorales</taxon>
        <taxon>Mucorineae</taxon>
        <taxon>Mucoraceae</taxon>
        <taxon>Mucor</taxon>
    </lineage>
</organism>
<reference evidence="2" key="1">
    <citation type="submission" date="2020-12" db="EMBL/GenBank/DDBJ databases">
        <title>Metabolic potential, ecology and presence of endohyphal bacteria is reflected in genomic diversity of Mucoromycotina.</title>
        <authorList>
            <person name="Muszewska A."/>
            <person name="Okrasinska A."/>
            <person name="Steczkiewicz K."/>
            <person name="Drgas O."/>
            <person name="Orlowska M."/>
            <person name="Perlinska-Lenart U."/>
            <person name="Aleksandrzak-Piekarczyk T."/>
            <person name="Szatraj K."/>
            <person name="Zielenkiewicz U."/>
            <person name="Pilsyk S."/>
            <person name="Malc E."/>
            <person name="Mieczkowski P."/>
            <person name="Kruszewska J.S."/>
            <person name="Biernat P."/>
            <person name="Pawlowska J."/>
        </authorList>
    </citation>
    <scope>NUCLEOTIDE SEQUENCE</scope>
    <source>
        <strain evidence="2">WA0000017839</strain>
    </source>
</reference>
<proteinExistence type="predicted"/>
<evidence type="ECO:0000313" key="3">
    <source>
        <dbReference type="Proteomes" id="UP000603453"/>
    </source>
</evidence>
<keyword evidence="1" id="KW-0175">Coiled coil</keyword>
<accession>A0A8H7RGG5</accession>
<evidence type="ECO:0000256" key="1">
    <source>
        <dbReference type="SAM" id="Coils"/>
    </source>
</evidence>
<dbReference type="Proteomes" id="UP000603453">
    <property type="component" value="Unassembled WGS sequence"/>
</dbReference>
<comment type="caution">
    <text evidence="2">The sequence shown here is derived from an EMBL/GenBank/DDBJ whole genome shotgun (WGS) entry which is preliminary data.</text>
</comment>
<protein>
    <submittedName>
        <fullName evidence="2">Uncharacterized protein</fullName>
    </submittedName>
</protein>
<feature type="coiled-coil region" evidence="1">
    <location>
        <begin position="17"/>
        <end position="79"/>
    </location>
</feature>
<name>A0A8H7RGG5_9FUNG</name>